<organism evidence="1 2">
    <name type="scientific">Clostridium omnivorum</name>
    <dbReference type="NCBI Taxonomy" id="1604902"/>
    <lineage>
        <taxon>Bacteria</taxon>
        <taxon>Bacillati</taxon>
        <taxon>Bacillota</taxon>
        <taxon>Clostridia</taxon>
        <taxon>Eubacteriales</taxon>
        <taxon>Clostridiaceae</taxon>
        <taxon>Clostridium</taxon>
    </lineage>
</organism>
<protein>
    <submittedName>
        <fullName evidence="1">Uncharacterized protein</fullName>
    </submittedName>
</protein>
<dbReference type="RefSeq" id="WP_264850233.1">
    <property type="nucleotide sequence ID" value="NZ_BRXR01000001.1"/>
</dbReference>
<dbReference type="EMBL" id="BRXR01000001">
    <property type="protein sequence ID" value="GLC30957.1"/>
    <property type="molecule type" value="Genomic_DNA"/>
</dbReference>
<evidence type="ECO:0000313" key="1">
    <source>
        <dbReference type="EMBL" id="GLC30957.1"/>
    </source>
</evidence>
<keyword evidence="2" id="KW-1185">Reference proteome</keyword>
<comment type="caution">
    <text evidence="1">The sequence shown here is derived from an EMBL/GenBank/DDBJ whole genome shotgun (WGS) entry which is preliminary data.</text>
</comment>
<proteinExistence type="predicted"/>
<dbReference type="Proteomes" id="UP001208567">
    <property type="component" value="Unassembled WGS sequence"/>
</dbReference>
<accession>A0ABQ5N6U1</accession>
<name>A0ABQ5N6U1_9CLOT</name>
<gene>
    <name evidence="1" type="ORF">bsdE14_23670</name>
</gene>
<sequence>MDIETSSGREIYLSHNPENYIGDGSFYSKEIQYLMDNGYKFDDEGGIWHAIRR</sequence>
<evidence type="ECO:0000313" key="2">
    <source>
        <dbReference type="Proteomes" id="UP001208567"/>
    </source>
</evidence>
<reference evidence="1 2" key="1">
    <citation type="journal article" date="2024" name="Int. J. Syst. Evol. Microbiol.">
        <title>Clostridium omnivorum sp. nov., isolated from anoxic soil under the treatment of reductive soil disinfestation.</title>
        <authorList>
            <person name="Ueki A."/>
            <person name="Tonouchi A."/>
            <person name="Kaku N."/>
            <person name="Honma S."/>
            <person name="Ueki K."/>
        </authorList>
    </citation>
    <scope>NUCLEOTIDE SEQUENCE [LARGE SCALE GENOMIC DNA]</scope>
    <source>
        <strain evidence="1 2">E14</strain>
    </source>
</reference>